<keyword evidence="2" id="KW-1185">Reference proteome</keyword>
<dbReference type="RefSeq" id="WP_052512353.1">
    <property type="nucleotide sequence ID" value="NZ_BBMZ01000011.1"/>
</dbReference>
<organism evidence="1 2">
    <name type="scientific">Pseudescherichia vulneris NBRC 102420</name>
    <dbReference type="NCBI Taxonomy" id="1115515"/>
    <lineage>
        <taxon>Bacteria</taxon>
        <taxon>Pseudomonadati</taxon>
        <taxon>Pseudomonadota</taxon>
        <taxon>Gammaproteobacteria</taxon>
        <taxon>Enterobacterales</taxon>
        <taxon>Enterobacteriaceae</taxon>
        <taxon>Pseudescherichia</taxon>
    </lineage>
</organism>
<dbReference type="Proteomes" id="UP000029462">
    <property type="component" value="Unassembled WGS sequence"/>
</dbReference>
<reference evidence="1 2" key="1">
    <citation type="submission" date="2014-09" db="EMBL/GenBank/DDBJ databases">
        <title>Whole genome shotgun sequence of Escherichia vulneris NBRC 102420.</title>
        <authorList>
            <person name="Yoshida Y."/>
            <person name="Hosoyama A."/>
            <person name="Tsuchikane K."/>
            <person name="Ohji S."/>
            <person name="Ichikawa N."/>
            <person name="Kimura A."/>
            <person name="Yamazoe A."/>
            <person name="Ezaki T."/>
            <person name="Fujita N."/>
        </authorList>
    </citation>
    <scope>NUCLEOTIDE SEQUENCE [LARGE SCALE GENOMIC DNA]</scope>
    <source>
        <strain evidence="1 2">NBRC 102420</strain>
    </source>
</reference>
<sequence>MTLSKELKKVFRKVTNSHIDENGNVDCVLAPTDVIALCQACELLERRERDKQEITGWRALQNDNRDLREPLYLDGVNEPVGWNSDYAPVYSRAAPPAPVVPEECPATIRDMLVSHCDDLFDDADAQQIWNACRAAMHGSTISNSADIAIDEAPQSFGNSEQLPEHVADVVTWRKEGQERICDIRWRRFDVAPGPLFTQPLPPGVPDGYCIMPLKLTAANGAKAALSGEFHVNHHIVCEECAGEGCESCNEEGGWEGEIPIGWDTIKRIHEAAVETCALPKSDNIG</sequence>
<gene>
    <name evidence="1" type="ORF">EV102420_11_00510</name>
</gene>
<protein>
    <submittedName>
        <fullName evidence="1">Uncharacterized protein</fullName>
    </submittedName>
</protein>
<dbReference type="STRING" id="1115515.EV102420_11_00510"/>
<dbReference type="eggNOG" id="ENOG5030KCT">
    <property type="taxonomic scope" value="Bacteria"/>
</dbReference>
<name>A0A090V127_PSEVU</name>
<comment type="caution">
    <text evidence="1">The sequence shown here is derived from an EMBL/GenBank/DDBJ whole genome shotgun (WGS) entry which is preliminary data.</text>
</comment>
<dbReference type="EMBL" id="BBMZ01000011">
    <property type="protein sequence ID" value="GAL58481.1"/>
    <property type="molecule type" value="Genomic_DNA"/>
</dbReference>
<accession>A0A090V127</accession>
<dbReference type="AlphaFoldDB" id="A0A090V127"/>
<proteinExistence type="predicted"/>
<evidence type="ECO:0000313" key="2">
    <source>
        <dbReference type="Proteomes" id="UP000029462"/>
    </source>
</evidence>
<evidence type="ECO:0000313" key="1">
    <source>
        <dbReference type="EMBL" id="GAL58481.1"/>
    </source>
</evidence>